<comment type="caution">
    <text evidence="1">The sequence shown here is derived from an EMBL/GenBank/DDBJ whole genome shotgun (WGS) entry which is preliminary data.</text>
</comment>
<name>A0A1C7LXV9_GRIFR</name>
<proteinExistence type="predicted"/>
<gene>
    <name evidence="1" type="ORF">A0H81_12191</name>
</gene>
<organism evidence="1 2">
    <name type="scientific">Grifola frondosa</name>
    <name type="common">Maitake</name>
    <name type="synonym">Polyporus frondosus</name>
    <dbReference type="NCBI Taxonomy" id="5627"/>
    <lineage>
        <taxon>Eukaryota</taxon>
        <taxon>Fungi</taxon>
        <taxon>Dikarya</taxon>
        <taxon>Basidiomycota</taxon>
        <taxon>Agaricomycotina</taxon>
        <taxon>Agaricomycetes</taxon>
        <taxon>Polyporales</taxon>
        <taxon>Grifolaceae</taxon>
        <taxon>Grifola</taxon>
    </lineage>
</organism>
<evidence type="ECO:0000313" key="2">
    <source>
        <dbReference type="Proteomes" id="UP000092993"/>
    </source>
</evidence>
<dbReference type="EMBL" id="LUGG01000023">
    <property type="protein sequence ID" value="OBZ67654.1"/>
    <property type="molecule type" value="Genomic_DNA"/>
</dbReference>
<reference evidence="1 2" key="1">
    <citation type="submission" date="2016-03" db="EMBL/GenBank/DDBJ databases">
        <title>Whole genome sequencing of Grifola frondosa 9006-11.</title>
        <authorList>
            <person name="Min B."/>
            <person name="Park H."/>
            <person name="Kim J.-G."/>
            <person name="Cho H."/>
            <person name="Oh Y.-L."/>
            <person name="Kong W.-S."/>
            <person name="Choi I.-G."/>
        </authorList>
    </citation>
    <scope>NUCLEOTIDE SEQUENCE [LARGE SCALE GENOMIC DNA]</scope>
    <source>
        <strain evidence="1 2">9006-11</strain>
    </source>
</reference>
<accession>A0A1C7LXV9</accession>
<dbReference type="AlphaFoldDB" id="A0A1C7LXV9"/>
<protein>
    <submittedName>
        <fullName evidence="1">Uncharacterized protein</fullName>
    </submittedName>
</protein>
<keyword evidence="2" id="KW-1185">Reference proteome</keyword>
<dbReference type="Proteomes" id="UP000092993">
    <property type="component" value="Unassembled WGS sequence"/>
</dbReference>
<evidence type="ECO:0000313" key="1">
    <source>
        <dbReference type="EMBL" id="OBZ67654.1"/>
    </source>
</evidence>
<sequence>MYQDPESKWHSDEIAAARLQCLDRLCKPLGSSTAVKLAVAKHENEDGIPFYDVDVSIIDVDSLPRDDDSDDEQSLNPVRPGFSMGNCVYAYELLINKKRRQ</sequence>